<feature type="region of interest" description="Disordered" evidence="1">
    <location>
        <begin position="262"/>
        <end position="294"/>
    </location>
</feature>
<evidence type="ECO:0000313" key="4">
    <source>
        <dbReference type="Proteomes" id="UP000011083"/>
    </source>
</evidence>
<name>L8GV16_ACACF</name>
<evidence type="ECO:0000256" key="1">
    <source>
        <dbReference type="SAM" id="MobiDB-lite"/>
    </source>
</evidence>
<dbReference type="GO" id="GO:0051764">
    <property type="term" value="P:actin crosslink formation"/>
    <property type="evidence" value="ECO:0007669"/>
    <property type="project" value="TreeGrafter"/>
</dbReference>
<keyword evidence="4" id="KW-1185">Reference proteome</keyword>
<dbReference type="InterPro" id="IPR053356">
    <property type="entry name" value="Calcium-reg_actin-bundling"/>
</dbReference>
<feature type="compositionally biased region" description="Low complexity" evidence="1">
    <location>
        <begin position="262"/>
        <end position="281"/>
    </location>
</feature>
<accession>L8GV16</accession>
<dbReference type="Proteomes" id="UP000011083">
    <property type="component" value="Unassembled WGS sequence"/>
</dbReference>
<feature type="domain" description="Calcium-regulated actin-bundling protein C-terminal" evidence="2">
    <location>
        <begin position="195"/>
        <end position="279"/>
    </location>
</feature>
<dbReference type="PANTHER" id="PTHR37009">
    <property type="entry name" value="EF-HAND DOMAIN-CONTAINING PROTEIN"/>
    <property type="match status" value="1"/>
</dbReference>
<sequence length="356" mass="39773">MAEKQKLAQLAARPYKDQAVWFLNAFWDQLQAKGEAEKLWSFVHKAAELDLERKADGTELDEFQAHRFLEHFKETMTVQAMRDKLRSLGAIETGVAKKVPLIHMLIFKYGVDWKELVNAPQGNKDDIEKAQKLLDEVTAAFQASEARDQEAAEAVRTATRQEADAKAAEQEAIAKEQEAHAREEELRAAKQELDAALHELQAQEEAFNARTAELTRLSEEGSIVAKNRAKNELAQHLSSDPLPLRKAKITQEAAVKKAERAAQAAREATERASTARAAAQAARREAEAGRQRAEEAKAAAEAALEEAKQRLSAAEAYLEEVKNTLPLGGSWWMERELHERRAYLPASKGGYNKRTV</sequence>
<dbReference type="VEuPathDB" id="AmoebaDB:ACA1_132420"/>
<evidence type="ECO:0000313" key="3">
    <source>
        <dbReference type="EMBL" id="ELR17029.1"/>
    </source>
</evidence>
<dbReference type="GO" id="GO:0030863">
    <property type="term" value="C:cortical cytoskeleton"/>
    <property type="evidence" value="ECO:0007669"/>
    <property type="project" value="TreeGrafter"/>
</dbReference>
<gene>
    <name evidence="3" type="ORF">ACA1_132420</name>
</gene>
<reference evidence="3 4" key="1">
    <citation type="journal article" date="2013" name="Genome Biol.">
        <title>Genome of Acanthamoeba castellanii highlights extensive lateral gene transfer and early evolution of tyrosine kinase signaling.</title>
        <authorList>
            <person name="Clarke M."/>
            <person name="Lohan A.J."/>
            <person name="Liu B."/>
            <person name="Lagkouvardos I."/>
            <person name="Roy S."/>
            <person name="Zafar N."/>
            <person name="Bertelli C."/>
            <person name="Schilde C."/>
            <person name="Kianianmomeni A."/>
            <person name="Burglin T.R."/>
            <person name="Frech C."/>
            <person name="Turcotte B."/>
            <person name="Kopec K.O."/>
            <person name="Synnott J.M."/>
            <person name="Choo C."/>
            <person name="Paponov I."/>
            <person name="Finkler A."/>
            <person name="Soon Heng Tan C."/>
            <person name="Hutchins A.P."/>
            <person name="Weinmeier T."/>
            <person name="Rattei T."/>
            <person name="Chu J.S."/>
            <person name="Gimenez G."/>
            <person name="Irimia M."/>
            <person name="Rigden D.J."/>
            <person name="Fitzpatrick D.A."/>
            <person name="Lorenzo-Morales J."/>
            <person name="Bateman A."/>
            <person name="Chiu C.H."/>
            <person name="Tang P."/>
            <person name="Hegemann P."/>
            <person name="Fromm H."/>
            <person name="Raoult D."/>
            <person name="Greub G."/>
            <person name="Miranda-Saavedra D."/>
            <person name="Chen N."/>
            <person name="Nash P."/>
            <person name="Ginger M.L."/>
            <person name="Horn M."/>
            <person name="Schaap P."/>
            <person name="Caler L."/>
            <person name="Loftus B."/>
        </authorList>
    </citation>
    <scope>NUCLEOTIDE SEQUENCE [LARGE SCALE GENOMIC DNA]</scope>
    <source>
        <strain evidence="3 4">Neff</strain>
    </source>
</reference>
<dbReference type="AlphaFoldDB" id="L8GV16"/>
<dbReference type="GeneID" id="14917771"/>
<protein>
    <submittedName>
        <fullName evidence="3">TolA protein</fullName>
    </submittedName>
</protein>
<dbReference type="OrthoDB" id="29213at2759"/>
<feature type="region of interest" description="Disordered" evidence="1">
    <location>
        <begin position="148"/>
        <end position="185"/>
    </location>
</feature>
<dbReference type="GO" id="GO:0051015">
    <property type="term" value="F:actin filament binding"/>
    <property type="evidence" value="ECO:0007669"/>
    <property type="project" value="TreeGrafter"/>
</dbReference>
<dbReference type="STRING" id="1257118.L8GV16"/>
<dbReference type="Pfam" id="PF18060">
    <property type="entry name" value="F_actin_bund_C"/>
    <property type="match status" value="1"/>
</dbReference>
<organism evidence="3 4">
    <name type="scientific">Acanthamoeba castellanii (strain ATCC 30010 / Neff)</name>
    <dbReference type="NCBI Taxonomy" id="1257118"/>
    <lineage>
        <taxon>Eukaryota</taxon>
        <taxon>Amoebozoa</taxon>
        <taxon>Discosea</taxon>
        <taxon>Longamoebia</taxon>
        <taxon>Centramoebida</taxon>
        <taxon>Acanthamoebidae</taxon>
        <taxon>Acanthamoeba</taxon>
    </lineage>
</organism>
<evidence type="ECO:0000259" key="2">
    <source>
        <dbReference type="Pfam" id="PF18060"/>
    </source>
</evidence>
<feature type="compositionally biased region" description="Basic and acidic residues" evidence="1">
    <location>
        <begin position="282"/>
        <end position="294"/>
    </location>
</feature>
<dbReference type="PANTHER" id="PTHR37009:SF1">
    <property type="entry name" value="CALCIUM-REGULATED ACTIN-BUNDLING PROTEIN"/>
    <property type="match status" value="1"/>
</dbReference>
<dbReference type="GO" id="GO:0030046">
    <property type="term" value="P:parallel actin filament bundle assembly"/>
    <property type="evidence" value="ECO:0007669"/>
    <property type="project" value="TreeGrafter"/>
</dbReference>
<dbReference type="InterPro" id="IPR040810">
    <property type="entry name" value="F_actin_bund_C"/>
</dbReference>
<proteinExistence type="predicted"/>
<dbReference type="KEGG" id="acan:ACA1_132420"/>
<dbReference type="EMBL" id="KB007975">
    <property type="protein sequence ID" value="ELR17029.1"/>
    <property type="molecule type" value="Genomic_DNA"/>
</dbReference>
<feature type="compositionally biased region" description="Basic and acidic residues" evidence="1">
    <location>
        <begin position="159"/>
        <end position="185"/>
    </location>
</feature>
<dbReference type="RefSeq" id="XP_004339042.1">
    <property type="nucleotide sequence ID" value="XM_004338994.1"/>
</dbReference>